<dbReference type="GO" id="GO:0032259">
    <property type="term" value="P:methylation"/>
    <property type="evidence" value="ECO:0007669"/>
    <property type="project" value="UniProtKB-KW"/>
</dbReference>
<evidence type="ECO:0000313" key="3">
    <source>
        <dbReference type="EMBL" id="TRW28802.1"/>
    </source>
</evidence>
<dbReference type="GO" id="GO:0008757">
    <property type="term" value="F:S-adenosylmethionine-dependent methyltransferase activity"/>
    <property type="evidence" value="ECO:0007669"/>
    <property type="project" value="UniProtKB-ARBA"/>
</dbReference>
<reference evidence="3 5" key="3">
    <citation type="submission" date="2019-07" db="EMBL/GenBank/DDBJ databases">
        <title>Criibacterium bergeronii gen. nov., sp. nov. isolated from human clinical samples.</title>
        <authorList>
            <person name="Maheux A.F."/>
            <person name="Boudreau D.K."/>
            <person name="Berube E."/>
            <person name="Brodeur S."/>
            <person name="Bernard K.A."/>
            <person name="Abed J.Y."/>
            <person name="Ducrey E."/>
            <person name="Guay E.F."/>
            <person name="Raymond F."/>
            <person name="Corbeil J."/>
            <person name="Domingo M.-C."/>
            <person name="Roy P.H."/>
            <person name="Boissinot M."/>
            <person name="Tocheva E.I."/>
            <person name="Omar R.F."/>
        </authorList>
    </citation>
    <scope>NUCLEOTIDE SEQUENCE [LARGE SCALE GENOMIC DNA]</scope>
    <source>
        <strain evidence="3 5">CCRI-24246</strain>
    </source>
</reference>
<evidence type="ECO:0000313" key="5">
    <source>
        <dbReference type="Proteomes" id="UP000319424"/>
    </source>
</evidence>
<dbReference type="PANTHER" id="PTHR47739">
    <property type="entry name" value="TRNA1(VAL) (ADENINE(37)-N6)-METHYLTRANSFERASE"/>
    <property type="match status" value="1"/>
</dbReference>
<dbReference type="Gene3D" id="3.40.50.150">
    <property type="entry name" value="Vaccinia Virus protein VP39"/>
    <property type="match status" value="1"/>
</dbReference>
<dbReference type="EMBL" id="MBEW02000001">
    <property type="protein sequence ID" value="RDY22359.1"/>
    <property type="molecule type" value="Genomic_DNA"/>
</dbReference>
<organism evidence="2 4">
    <name type="scientific">Criibacterium bergeronii</name>
    <dbReference type="NCBI Taxonomy" id="1871336"/>
    <lineage>
        <taxon>Bacteria</taxon>
        <taxon>Bacillati</taxon>
        <taxon>Bacillota</taxon>
        <taxon>Clostridia</taxon>
        <taxon>Peptostreptococcales</taxon>
        <taxon>Filifactoraceae</taxon>
        <taxon>Criibacterium</taxon>
    </lineage>
</organism>
<evidence type="ECO:0000259" key="1">
    <source>
        <dbReference type="Pfam" id="PF05175"/>
    </source>
</evidence>
<accession>A0A371IPE4</accession>
<keyword evidence="2" id="KW-0808">Transferase</keyword>
<dbReference type="Proteomes" id="UP000093352">
    <property type="component" value="Unassembled WGS sequence"/>
</dbReference>
<protein>
    <submittedName>
        <fullName evidence="2">tRNA1(Val) (Adenine(37)-N6)-methyltransferase</fullName>
    </submittedName>
</protein>
<dbReference type="Proteomes" id="UP000319424">
    <property type="component" value="Unassembled WGS sequence"/>
</dbReference>
<dbReference type="AlphaFoldDB" id="A0A371IPE4"/>
<proteinExistence type="predicted"/>
<keyword evidence="4" id="KW-1185">Reference proteome</keyword>
<dbReference type="STRING" id="1871336.BBG48_00895"/>
<evidence type="ECO:0000313" key="2">
    <source>
        <dbReference type="EMBL" id="RDY22359.1"/>
    </source>
</evidence>
<dbReference type="PROSITE" id="PS00092">
    <property type="entry name" value="N6_MTASE"/>
    <property type="match status" value="1"/>
</dbReference>
<reference evidence="2 4" key="1">
    <citation type="journal article" date="2016" name="Genome Announc.">
        <title>Draft Genome Sequence of Criibacterium bergeronii gen. nov., sp. nov., Strain CCRI-22567T, Isolated from a Vaginal Sample from a Woman with Bacterial Vaginosis.</title>
        <authorList>
            <person name="Maheux A.F."/>
            <person name="Berube E."/>
            <person name="Boudreau D.K."/>
            <person name="Raymond F."/>
            <person name="Corbeil J."/>
            <person name="Roy P.H."/>
            <person name="Boissinot M."/>
            <person name="Omar R.F."/>
        </authorList>
    </citation>
    <scope>NUCLEOTIDE SEQUENCE [LARGE SCALE GENOMIC DNA]</scope>
    <source>
        <strain evidence="2 4">CCRI-22567</strain>
    </source>
</reference>
<dbReference type="Pfam" id="PF05175">
    <property type="entry name" value="MTS"/>
    <property type="match status" value="1"/>
</dbReference>
<dbReference type="InterPro" id="IPR007848">
    <property type="entry name" value="Small_mtfrase_dom"/>
</dbReference>
<dbReference type="GO" id="GO:0003676">
    <property type="term" value="F:nucleic acid binding"/>
    <property type="evidence" value="ECO:0007669"/>
    <property type="project" value="InterPro"/>
</dbReference>
<dbReference type="InterPro" id="IPR050210">
    <property type="entry name" value="tRNA_Adenine-N(6)_MTase"/>
</dbReference>
<name>A0A371IPE4_9FIRM</name>
<keyword evidence="2" id="KW-0489">Methyltransferase</keyword>
<sequence>MLIKADEQIDDLQLNGKKIIQKKSGFCFGIDAVLLANFVKYKKNSTIADLGTGTGIIPILINEKSEINKIYALEIQTPIAQMAQRSMELNNIQDKVKVLNVDLKQATNYIEKQSLDIVVTNPPYMQKDKLTSDNEMQKISRNEIYCTIDDVMKTASELLKYGGKLFMIHRPTRLCDIFVAGRKYLLEPKELKMVYPKVGKPSNLVLISFTKNAKSELRMLEPLFIHKEDGSYTKEVENIYSLKTLELDKDTL</sequence>
<dbReference type="InterPro" id="IPR029063">
    <property type="entry name" value="SAM-dependent_MTases_sf"/>
</dbReference>
<reference evidence="2" key="2">
    <citation type="submission" date="2018-07" db="EMBL/GenBank/DDBJ databases">
        <authorList>
            <person name="Quirk P.G."/>
            <person name="Krulwich T.A."/>
        </authorList>
    </citation>
    <scope>NUCLEOTIDE SEQUENCE</scope>
    <source>
        <strain evidence="2">CCRI-22567</strain>
    </source>
</reference>
<dbReference type="SUPFAM" id="SSF53335">
    <property type="entry name" value="S-adenosyl-L-methionine-dependent methyltransferases"/>
    <property type="match status" value="1"/>
</dbReference>
<comment type="caution">
    <text evidence="2">The sequence shown here is derived from an EMBL/GenBank/DDBJ whole genome shotgun (WGS) entry which is preliminary data.</text>
</comment>
<evidence type="ECO:0000313" key="4">
    <source>
        <dbReference type="Proteomes" id="UP000093352"/>
    </source>
</evidence>
<dbReference type="GO" id="GO:0008170">
    <property type="term" value="F:N-methyltransferase activity"/>
    <property type="evidence" value="ECO:0007669"/>
    <property type="project" value="UniProtKB-ARBA"/>
</dbReference>
<dbReference type="OrthoDB" id="9777257at2"/>
<dbReference type="InterPro" id="IPR002052">
    <property type="entry name" value="DNA_methylase_N6_adenine_CS"/>
</dbReference>
<feature type="domain" description="Methyltransferase small" evidence="1">
    <location>
        <begin position="33"/>
        <end position="169"/>
    </location>
</feature>
<dbReference type="EMBL" id="VJXW01000001">
    <property type="protein sequence ID" value="TRW28802.1"/>
    <property type="molecule type" value="Genomic_DNA"/>
</dbReference>
<gene>
    <name evidence="2" type="ORF">BBG48_000600</name>
    <name evidence="3" type="ORF">FL857_01290</name>
</gene>
<dbReference type="PANTHER" id="PTHR47739:SF1">
    <property type="entry name" value="TRNA1(VAL) (ADENINE(37)-N6)-METHYLTRANSFERASE"/>
    <property type="match status" value="1"/>
</dbReference>
<dbReference type="CDD" id="cd02440">
    <property type="entry name" value="AdoMet_MTases"/>
    <property type="match status" value="1"/>
</dbReference>